<evidence type="ECO:0000313" key="2">
    <source>
        <dbReference type="EMBL" id="KNF08860.1"/>
    </source>
</evidence>
<dbReference type="AlphaFoldDB" id="A0A0L0WBU6"/>
<dbReference type="CDD" id="cd00279">
    <property type="entry name" value="YlxR"/>
    <property type="match status" value="1"/>
</dbReference>
<feature type="domain" description="YlxR" evidence="1">
    <location>
        <begin position="9"/>
        <end position="82"/>
    </location>
</feature>
<dbReference type="InterPro" id="IPR035931">
    <property type="entry name" value="YlxR-like_sf"/>
</dbReference>
<dbReference type="InterPro" id="IPR037465">
    <property type="entry name" value="YlxR"/>
</dbReference>
<dbReference type="InterPro" id="IPR007393">
    <property type="entry name" value="YlxR_dom"/>
</dbReference>
<dbReference type="Pfam" id="PF04296">
    <property type="entry name" value="YlxR"/>
    <property type="match status" value="1"/>
</dbReference>
<evidence type="ECO:0000313" key="3">
    <source>
        <dbReference type="Proteomes" id="UP000037267"/>
    </source>
</evidence>
<reference evidence="3" key="1">
    <citation type="submission" date="2015-07" db="EMBL/GenBank/DDBJ databases">
        <title>Draft genome sequence of the purine-degrading Gottschalkia purinilyticum DSM 1384 (formerly Clostridium purinilyticum).</title>
        <authorList>
            <person name="Poehlein A."/>
            <person name="Schiel-Bengelsdorf B."/>
            <person name="Bengelsdorf F.R."/>
            <person name="Daniel R."/>
            <person name="Duerre P."/>
        </authorList>
    </citation>
    <scope>NUCLEOTIDE SEQUENCE [LARGE SCALE GENOMIC DNA]</scope>
    <source>
        <strain evidence="3">DSM 1384</strain>
    </source>
</reference>
<dbReference type="Gene3D" id="3.30.1230.10">
    <property type="entry name" value="YlxR-like"/>
    <property type="match status" value="1"/>
</dbReference>
<dbReference type="PANTHER" id="PTHR34215:SF1">
    <property type="entry name" value="YLXR DOMAIN-CONTAINING PROTEIN"/>
    <property type="match status" value="1"/>
</dbReference>
<organism evidence="2 3">
    <name type="scientific">Gottschalkia purinilytica</name>
    <name type="common">Clostridium purinilyticum</name>
    <dbReference type="NCBI Taxonomy" id="1503"/>
    <lineage>
        <taxon>Bacteria</taxon>
        <taxon>Bacillati</taxon>
        <taxon>Bacillota</taxon>
        <taxon>Tissierellia</taxon>
        <taxon>Tissierellales</taxon>
        <taxon>Gottschalkiaceae</taxon>
        <taxon>Gottschalkia</taxon>
    </lineage>
</organism>
<keyword evidence="3" id="KW-1185">Reference proteome</keyword>
<dbReference type="OrthoDB" id="9813251at2"/>
<gene>
    <name evidence="2" type="ORF">CLPU_5c01670</name>
</gene>
<dbReference type="NCBIfam" id="NF047356">
    <property type="entry name" value="RNA_bind_RnpM"/>
    <property type="match status" value="1"/>
</dbReference>
<proteinExistence type="predicted"/>
<comment type="caution">
    <text evidence="2">The sequence shown here is derived from an EMBL/GenBank/DDBJ whole genome shotgun (WGS) entry which is preliminary data.</text>
</comment>
<dbReference type="SUPFAM" id="SSF64376">
    <property type="entry name" value="YlxR-like"/>
    <property type="match status" value="1"/>
</dbReference>
<dbReference type="EMBL" id="LGSS01000005">
    <property type="protein sequence ID" value="KNF08860.1"/>
    <property type="molecule type" value="Genomic_DNA"/>
</dbReference>
<accession>A0A0L0WBU6</accession>
<dbReference type="Proteomes" id="UP000037267">
    <property type="component" value="Unassembled WGS sequence"/>
</dbReference>
<dbReference type="PANTHER" id="PTHR34215">
    <property type="entry name" value="BLL0784 PROTEIN"/>
    <property type="match status" value="1"/>
</dbReference>
<protein>
    <recommendedName>
        <fullName evidence="1">YlxR domain-containing protein</fullName>
    </recommendedName>
</protein>
<name>A0A0L0WBU6_GOTPU</name>
<dbReference type="PATRIC" id="fig|1503.3.peg.2692"/>
<evidence type="ECO:0000259" key="1">
    <source>
        <dbReference type="Pfam" id="PF04296"/>
    </source>
</evidence>
<dbReference type="RefSeq" id="WP_050354956.1">
    <property type="nucleotide sequence ID" value="NZ_LGSS01000005.1"/>
</dbReference>
<sequence length="89" mass="10275">MKVRKIPLRKCVGCNESKPKRELIRVVKNKENEITVDLKGKANGRGAYICNDAKCFEKARKSKKLEKALETEIPLDVYEQLLQEIKNDE</sequence>
<dbReference type="STRING" id="1503.CLPU_5c01670"/>